<evidence type="ECO:0000256" key="4">
    <source>
        <dbReference type="ARBA" id="ARBA00022825"/>
    </source>
</evidence>
<protein>
    <recommendedName>
        <fullName evidence="5">Peptidase S8/S53 domain-containing protein</fullName>
    </recommendedName>
</protein>
<gene>
    <name evidence="6" type="ORF">Pan54_36970</name>
</gene>
<sequence length="715" mass="79941">MATVFIPVGKESIFLNAFERYCFEDDPRSGKPKEKKLTESINHIRLATIRSFWTDNHDMPKAVDDRNYEIWIRRSNNSRDDEIAGFKARANRAGINTTDRSIVFPERIILLVTTSLEKLTQVEGLFEILAEIRLARIPNSEFLDLAPLDHIDFINELLIRTTPPPATAPAVCHLDTGIQAGHPLLTRAIDAQHALYVLPHRNGVDVDGHGTEMAGLALYGCLNEHLNSTDPVILGHRLESVKIFSIQRANDPDLYGEITSQSMSQIEIASSSVQRAFCLTVTSNDGCEEGLPSSWSAAIDGLCAGAESEDAPRRLVCVSAGNIEPLTERINYPSINAHRPVKDPNQAWNAISVGAMTQKTTINDPVVQHWNTIAEADSLSPSSRTSTLWNITWPFKPDIVMEGGNNAIYPANGDADFLDDLSLLTTRMGTGTAQLTTTGDTSAATALASRYAALIWSKYPKLWPETIRALLIHSARWTDKMMEEFPDEKRKKVARLRTYGYGVPNLTKAMSSVGNAATMVIEESLRPYHKVGSEIKTKHMHLHELPWPNSVLTQLFDADVTMRVTLSYFIEPNPGERGWIRKHRYQSHGLRFDVKRPGETTAEFQARISAEAQKDDDNESSPADEQKWTLGSWYRKKGSVHSDVWTGTAADLASSGVLAVYPVSGWWKERKHLNCWEKDARYSLVVSLETDSEEVDFYTEIELKIKSVIETHIES</sequence>
<dbReference type="PANTHER" id="PTHR43806:SF11">
    <property type="entry name" value="CEREVISIN-RELATED"/>
    <property type="match status" value="1"/>
</dbReference>
<evidence type="ECO:0000256" key="2">
    <source>
        <dbReference type="ARBA" id="ARBA00022670"/>
    </source>
</evidence>
<comment type="similarity">
    <text evidence="1">Belongs to the peptidase S8 family.</text>
</comment>
<organism evidence="6 7">
    <name type="scientific">Rubinisphaera italica</name>
    <dbReference type="NCBI Taxonomy" id="2527969"/>
    <lineage>
        <taxon>Bacteria</taxon>
        <taxon>Pseudomonadati</taxon>
        <taxon>Planctomycetota</taxon>
        <taxon>Planctomycetia</taxon>
        <taxon>Planctomycetales</taxon>
        <taxon>Planctomycetaceae</taxon>
        <taxon>Rubinisphaera</taxon>
    </lineage>
</organism>
<dbReference type="Proteomes" id="UP000316095">
    <property type="component" value="Unassembled WGS sequence"/>
</dbReference>
<evidence type="ECO:0000256" key="1">
    <source>
        <dbReference type="ARBA" id="ARBA00011073"/>
    </source>
</evidence>
<evidence type="ECO:0000256" key="3">
    <source>
        <dbReference type="ARBA" id="ARBA00022801"/>
    </source>
</evidence>
<dbReference type="PANTHER" id="PTHR43806">
    <property type="entry name" value="PEPTIDASE S8"/>
    <property type="match status" value="1"/>
</dbReference>
<dbReference type="AlphaFoldDB" id="A0A5C5XIC0"/>
<dbReference type="InterPro" id="IPR050131">
    <property type="entry name" value="Peptidase_S8_subtilisin-like"/>
</dbReference>
<dbReference type="GO" id="GO:0004252">
    <property type="term" value="F:serine-type endopeptidase activity"/>
    <property type="evidence" value="ECO:0007669"/>
    <property type="project" value="InterPro"/>
</dbReference>
<keyword evidence="7" id="KW-1185">Reference proteome</keyword>
<feature type="domain" description="Peptidase S8/S53" evidence="5">
    <location>
        <begin position="169"/>
        <end position="502"/>
    </location>
</feature>
<reference evidence="6 7" key="1">
    <citation type="submission" date="2019-02" db="EMBL/GenBank/DDBJ databases">
        <title>Deep-cultivation of Planctomycetes and their phenomic and genomic characterization uncovers novel biology.</title>
        <authorList>
            <person name="Wiegand S."/>
            <person name="Jogler M."/>
            <person name="Boedeker C."/>
            <person name="Pinto D."/>
            <person name="Vollmers J."/>
            <person name="Rivas-Marin E."/>
            <person name="Kohn T."/>
            <person name="Peeters S.H."/>
            <person name="Heuer A."/>
            <person name="Rast P."/>
            <person name="Oberbeckmann S."/>
            <person name="Bunk B."/>
            <person name="Jeske O."/>
            <person name="Meyerdierks A."/>
            <person name="Storesund J.E."/>
            <person name="Kallscheuer N."/>
            <person name="Luecker S."/>
            <person name="Lage O.M."/>
            <person name="Pohl T."/>
            <person name="Merkel B.J."/>
            <person name="Hornburger P."/>
            <person name="Mueller R.-W."/>
            <person name="Bruemmer F."/>
            <person name="Labrenz M."/>
            <person name="Spormann A.M."/>
            <person name="Op Den Camp H."/>
            <person name="Overmann J."/>
            <person name="Amann R."/>
            <person name="Jetten M.S.M."/>
            <person name="Mascher T."/>
            <person name="Medema M.H."/>
            <person name="Devos D.P."/>
            <person name="Kaster A.-K."/>
            <person name="Ovreas L."/>
            <person name="Rohde M."/>
            <person name="Galperin M.Y."/>
            <person name="Jogler C."/>
        </authorList>
    </citation>
    <scope>NUCLEOTIDE SEQUENCE [LARGE SCALE GENOMIC DNA]</scope>
    <source>
        <strain evidence="6 7">Pan54</strain>
    </source>
</reference>
<dbReference type="GO" id="GO:0006508">
    <property type="term" value="P:proteolysis"/>
    <property type="evidence" value="ECO:0007669"/>
    <property type="project" value="UniProtKB-KW"/>
</dbReference>
<dbReference type="EMBL" id="SJPG01000001">
    <property type="protein sequence ID" value="TWT62946.1"/>
    <property type="molecule type" value="Genomic_DNA"/>
</dbReference>
<dbReference type="CDD" id="cd04847">
    <property type="entry name" value="Peptidases_S8_Subtilisin_like_2"/>
    <property type="match status" value="1"/>
</dbReference>
<comment type="caution">
    <text evidence="6">The sequence shown here is derived from an EMBL/GenBank/DDBJ whole genome shotgun (WGS) entry which is preliminary data.</text>
</comment>
<proteinExistence type="inferred from homology"/>
<accession>A0A5C5XIC0</accession>
<keyword evidence="4" id="KW-0720">Serine protease</keyword>
<keyword evidence="3" id="KW-0378">Hydrolase</keyword>
<evidence type="ECO:0000313" key="7">
    <source>
        <dbReference type="Proteomes" id="UP000316095"/>
    </source>
</evidence>
<keyword evidence="2" id="KW-0645">Protease</keyword>
<name>A0A5C5XIC0_9PLAN</name>
<dbReference type="Gene3D" id="3.40.50.200">
    <property type="entry name" value="Peptidase S8/S53 domain"/>
    <property type="match status" value="1"/>
</dbReference>
<evidence type="ECO:0000313" key="6">
    <source>
        <dbReference type="EMBL" id="TWT62946.1"/>
    </source>
</evidence>
<dbReference type="InterPro" id="IPR000209">
    <property type="entry name" value="Peptidase_S8/S53_dom"/>
</dbReference>
<dbReference type="InterPro" id="IPR034074">
    <property type="entry name" value="Y4bN_pept_dom"/>
</dbReference>
<dbReference type="InterPro" id="IPR036852">
    <property type="entry name" value="Peptidase_S8/S53_dom_sf"/>
</dbReference>
<dbReference type="SUPFAM" id="SSF52743">
    <property type="entry name" value="Subtilisin-like"/>
    <property type="match status" value="1"/>
</dbReference>
<evidence type="ECO:0000259" key="5">
    <source>
        <dbReference type="Pfam" id="PF00082"/>
    </source>
</evidence>
<dbReference type="Pfam" id="PF00082">
    <property type="entry name" value="Peptidase_S8"/>
    <property type="match status" value="1"/>
</dbReference>